<keyword evidence="3" id="KW-1185">Reference proteome</keyword>
<name>A0A6L4WRP7_9BACT</name>
<protein>
    <submittedName>
        <fullName evidence="1">DsrE family protein</fullName>
    </submittedName>
</protein>
<dbReference type="EMBL" id="WFKK01000027">
    <property type="protein sequence ID" value="KAB7888089.1"/>
    <property type="molecule type" value="Genomic_DNA"/>
</dbReference>
<dbReference type="AlphaFoldDB" id="A0A6L4WRP7"/>
<dbReference type="SUPFAM" id="SSF75169">
    <property type="entry name" value="DsrEFH-like"/>
    <property type="match status" value="1"/>
</dbReference>
<proteinExistence type="predicted"/>
<evidence type="ECO:0000313" key="1">
    <source>
        <dbReference type="EMBL" id="KAB7888089.1"/>
    </source>
</evidence>
<accession>A0A6L4WRP7</accession>
<dbReference type="Pfam" id="PF02635">
    <property type="entry name" value="DsrE"/>
    <property type="match status" value="1"/>
</dbReference>
<dbReference type="EMBL" id="WFKJ01000013">
    <property type="protein sequence ID" value="KAB7891704.1"/>
    <property type="molecule type" value="Genomic_DNA"/>
</dbReference>
<dbReference type="InterPro" id="IPR027396">
    <property type="entry name" value="DsrEFH-like"/>
</dbReference>
<dbReference type="RefSeq" id="WP_152189276.1">
    <property type="nucleotide sequence ID" value="NZ_WFKI01000055.1"/>
</dbReference>
<evidence type="ECO:0000313" key="2">
    <source>
        <dbReference type="EMBL" id="KAB7891704.1"/>
    </source>
</evidence>
<dbReference type="Proteomes" id="UP000461010">
    <property type="component" value="Unassembled WGS sequence"/>
</dbReference>
<dbReference type="Proteomes" id="UP000472839">
    <property type="component" value="Unassembled WGS sequence"/>
</dbReference>
<evidence type="ECO:0000313" key="4">
    <source>
        <dbReference type="Proteomes" id="UP000472839"/>
    </source>
</evidence>
<dbReference type="Gene3D" id="3.40.1260.10">
    <property type="entry name" value="DsrEFH-like"/>
    <property type="match status" value="1"/>
</dbReference>
<organism evidence="1 4">
    <name type="scientific">Poseidonibacter ostreae</name>
    <dbReference type="NCBI Taxonomy" id="2654171"/>
    <lineage>
        <taxon>Bacteria</taxon>
        <taxon>Pseudomonadati</taxon>
        <taxon>Campylobacterota</taxon>
        <taxon>Epsilonproteobacteria</taxon>
        <taxon>Campylobacterales</taxon>
        <taxon>Arcobacteraceae</taxon>
        <taxon>Poseidonibacter</taxon>
    </lineage>
</organism>
<evidence type="ECO:0000313" key="3">
    <source>
        <dbReference type="Proteomes" id="UP000461010"/>
    </source>
</evidence>
<comment type="caution">
    <text evidence="1">The sequence shown here is derived from an EMBL/GenBank/DDBJ whole genome shotgun (WGS) entry which is preliminary data.</text>
</comment>
<sequence>MENNTAKILWTSDNKETAMNMICLYAHNAKLLGWMENVTILIWGASQKLISEDEELQEKIRQMVKDGVEVIACKKCAQNLDVVDAMESCDLQLYFTGELLSSWVKEGNSIISV</sequence>
<dbReference type="InterPro" id="IPR003787">
    <property type="entry name" value="Sulphur_relay_DsrE/F-like"/>
</dbReference>
<reference evidence="3 4" key="1">
    <citation type="submission" date="2019-10" db="EMBL/GenBank/DDBJ databases">
        <title>Poseidonibacter ostreae sp. nov., isolated from the gut of the Ostrea denselamellosa.</title>
        <authorList>
            <person name="Choi A."/>
        </authorList>
    </citation>
    <scope>NUCLEOTIDE SEQUENCE [LARGE SCALE GENOMIC DNA]</scope>
    <source>
        <strain evidence="1 4">SJOD-M-33</strain>
        <strain evidence="2 3">SJOD-M-5</strain>
    </source>
</reference>
<gene>
    <name evidence="2" type="ORF">GBG18_05865</name>
    <name evidence="1" type="ORF">GBG19_09635</name>
</gene>